<feature type="domain" description="Mei2-like C-terminal RNA recognition motif" evidence="3">
    <location>
        <begin position="369"/>
        <end position="422"/>
    </location>
</feature>
<sequence length="574" mass="61596">MISAVNANPQCYIYIVGAFAAVCVTCDLALSCLSQTSGSMVAFSAMLFLLGFAAQAQEELQARCAKPSPPRELHRGRSAASECEGRTGQPAARGRGGCAAAPAARPTAERGPRRAGQAVEPQPEPPERPRHIPWFVRRGLAGAQVTAEGEDTPQGPAPSRAMRQRTAADASASARKGGQAGQSPTDSTIGQQLSTRSSAVRLRTTADAAASASEGEKAGPSSTSSTEFQSDAACDAEEASTDRRPEEIPTATERTPLSREAPTFVPRTFEDPLRMLLDASAWCRQDLYAPRQYGQFPQIAAQQMDPHPVGQYDLFPHIAAQQVDTCDLAQNDHFPQIAAHQMDPCALGQYGQFPQIAAQLMGGPQDECTTVMLRNLPCPFLREDLIKAMDAKGFAGLYNFVYMPIDFQTAMGMGYAFVNLIPGFPQKRCSVSRFPSRDSRIGLSRRRRSVLSLCLGRRAWTQTSLGIGTALSMATGFLSGSSRCSSTEQSGFFSQGPRVNIGRNRTACSTCMFVYTSKPYELTLLRQGLIAEFVARVYSSVATFSDGPHRDRAAPVALPACVVVGAAGVSRLFL</sequence>
<keyword evidence="2" id="KW-1133">Transmembrane helix</keyword>
<evidence type="ECO:0000259" key="3">
    <source>
        <dbReference type="Pfam" id="PF04059"/>
    </source>
</evidence>
<proteinExistence type="predicted"/>
<dbReference type="InterPro" id="IPR007201">
    <property type="entry name" value="Mei2-like_Rrm_C"/>
</dbReference>
<evidence type="ECO:0000313" key="5">
    <source>
        <dbReference type="Proteomes" id="UP001189429"/>
    </source>
</evidence>
<dbReference type="EMBL" id="CAUYUJ010021595">
    <property type="protein sequence ID" value="CAK0905698.1"/>
    <property type="molecule type" value="Genomic_DNA"/>
</dbReference>
<keyword evidence="5" id="KW-1185">Reference proteome</keyword>
<feature type="compositionally biased region" description="Low complexity" evidence="1">
    <location>
        <begin position="206"/>
        <end position="222"/>
    </location>
</feature>
<dbReference type="Proteomes" id="UP001189429">
    <property type="component" value="Unassembled WGS sequence"/>
</dbReference>
<feature type="compositionally biased region" description="Low complexity" evidence="1">
    <location>
        <begin position="88"/>
        <end position="106"/>
    </location>
</feature>
<keyword evidence="2" id="KW-0472">Membrane</keyword>
<dbReference type="Pfam" id="PF04059">
    <property type="entry name" value="RRM_2"/>
    <property type="match status" value="1"/>
</dbReference>
<reference evidence="4" key="1">
    <citation type="submission" date="2023-10" db="EMBL/GenBank/DDBJ databases">
        <authorList>
            <person name="Chen Y."/>
            <person name="Shah S."/>
            <person name="Dougan E. K."/>
            <person name="Thang M."/>
            <person name="Chan C."/>
        </authorList>
    </citation>
    <scope>NUCLEOTIDE SEQUENCE [LARGE SCALE GENOMIC DNA]</scope>
</reference>
<accession>A0ABN9Y0D5</accession>
<evidence type="ECO:0000313" key="4">
    <source>
        <dbReference type="EMBL" id="CAK0905698.1"/>
    </source>
</evidence>
<protein>
    <recommendedName>
        <fullName evidence="3">Mei2-like C-terminal RNA recognition motif domain-containing protein</fullName>
    </recommendedName>
</protein>
<feature type="region of interest" description="Disordered" evidence="1">
    <location>
        <begin position="145"/>
        <end position="265"/>
    </location>
</feature>
<feature type="compositionally biased region" description="Polar residues" evidence="1">
    <location>
        <begin position="181"/>
        <end position="198"/>
    </location>
</feature>
<feature type="transmembrane region" description="Helical" evidence="2">
    <location>
        <begin position="12"/>
        <end position="33"/>
    </location>
</feature>
<evidence type="ECO:0000256" key="1">
    <source>
        <dbReference type="SAM" id="MobiDB-lite"/>
    </source>
</evidence>
<gene>
    <name evidence="4" type="ORF">PCOR1329_LOCUS81294</name>
</gene>
<comment type="caution">
    <text evidence="4">The sequence shown here is derived from an EMBL/GenBank/DDBJ whole genome shotgun (WGS) entry which is preliminary data.</text>
</comment>
<name>A0ABN9Y0D5_9DINO</name>
<evidence type="ECO:0000256" key="2">
    <source>
        <dbReference type="SAM" id="Phobius"/>
    </source>
</evidence>
<feature type="region of interest" description="Disordered" evidence="1">
    <location>
        <begin position="65"/>
        <end position="133"/>
    </location>
</feature>
<keyword evidence="2" id="KW-0812">Transmembrane</keyword>
<organism evidence="4 5">
    <name type="scientific">Prorocentrum cordatum</name>
    <dbReference type="NCBI Taxonomy" id="2364126"/>
    <lineage>
        <taxon>Eukaryota</taxon>
        <taxon>Sar</taxon>
        <taxon>Alveolata</taxon>
        <taxon>Dinophyceae</taxon>
        <taxon>Prorocentrales</taxon>
        <taxon>Prorocentraceae</taxon>
        <taxon>Prorocentrum</taxon>
    </lineage>
</organism>